<evidence type="ECO:0000313" key="1">
    <source>
        <dbReference type="EMBL" id="CAG8464457.1"/>
    </source>
</evidence>
<keyword evidence="2" id="KW-1185">Reference proteome</keyword>
<dbReference type="EMBL" id="CAJVPT010001547">
    <property type="protein sequence ID" value="CAG8464457.1"/>
    <property type="molecule type" value="Genomic_DNA"/>
</dbReference>
<gene>
    <name evidence="1" type="ORF">ACOLOM_LOCUS1311</name>
</gene>
<sequence length="171" mass="19889">MAQRTKVIFSRNAGNDSKGSRFSATKLSVSMRTINNNLQTLSNISKKRTESQGKQEIDKESPQNVGQKNMSTFSEPQRLIETTLIAIYDLELFEAKLNLKSLDLEKAFLNLIKKMLEFGFVTSFASLRSLRSEINHEFRLFAEWDSSTIEKQYEKQYQRHIAQRFKIQQKL</sequence>
<proteinExistence type="predicted"/>
<accession>A0ACA9KCB7</accession>
<protein>
    <submittedName>
        <fullName evidence="1">7081_t:CDS:1</fullName>
    </submittedName>
</protein>
<reference evidence="1" key="1">
    <citation type="submission" date="2021-06" db="EMBL/GenBank/DDBJ databases">
        <authorList>
            <person name="Kallberg Y."/>
            <person name="Tangrot J."/>
            <person name="Rosling A."/>
        </authorList>
    </citation>
    <scope>NUCLEOTIDE SEQUENCE</scope>
    <source>
        <strain evidence="1">CL356</strain>
    </source>
</reference>
<name>A0ACA9KCB7_9GLOM</name>
<organism evidence="1 2">
    <name type="scientific">Acaulospora colombiana</name>
    <dbReference type="NCBI Taxonomy" id="27376"/>
    <lineage>
        <taxon>Eukaryota</taxon>
        <taxon>Fungi</taxon>
        <taxon>Fungi incertae sedis</taxon>
        <taxon>Mucoromycota</taxon>
        <taxon>Glomeromycotina</taxon>
        <taxon>Glomeromycetes</taxon>
        <taxon>Diversisporales</taxon>
        <taxon>Acaulosporaceae</taxon>
        <taxon>Acaulospora</taxon>
    </lineage>
</organism>
<comment type="caution">
    <text evidence="1">The sequence shown here is derived from an EMBL/GenBank/DDBJ whole genome shotgun (WGS) entry which is preliminary data.</text>
</comment>
<dbReference type="Proteomes" id="UP000789525">
    <property type="component" value="Unassembled WGS sequence"/>
</dbReference>
<evidence type="ECO:0000313" key="2">
    <source>
        <dbReference type="Proteomes" id="UP000789525"/>
    </source>
</evidence>